<dbReference type="GO" id="GO:0015833">
    <property type="term" value="P:peptide transport"/>
    <property type="evidence" value="ECO:0007669"/>
    <property type="project" value="TreeGrafter"/>
</dbReference>
<dbReference type="PANTHER" id="PTHR30290">
    <property type="entry name" value="PERIPLASMIC BINDING COMPONENT OF ABC TRANSPORTER"/>
    <property type="match status" value="1"/>
</dbReference>
<dbReference type="Gene3D" id="3.10.105.10">
    <property type="entry name" value="Dipeptide-binding Protein, Domain 3"/>
    <property type="match status" value="1"/>
</dbReference>
<dbReference type="PANTHER" id="PTHR30290:SF62">
    <property type="entry name" value="OLIGOPEPTIDE ABC TRANSPORTER, PERIPLASMIC OLIGOPEPTIDE-BINDING PROTEIN"/>
    <property type="match status" value="1"/>
</dbReference>
<evidence type="ECO:0000256" key="1">
    <source>
        <dbReference type="SAM" id="SignalP"/>
    </source>
</evidence>
<dbReference type="SUPFAM" id="SSF53850">
    <property type="entry name" value="Periplasmic binding protein-like II"/>
    <property type="match status" value="1"/>
</dbReference>
<keyword evidence="1" id="KW-0732">Signal</keyword>
<dbReference type="HOGENOM" id="CLU_017028_8_2_0"/>
<dbReference type="Pfam" id="PF00496">
    <property type="entry name" value="SBP_bac_5"/>
    <property type="match status" value="1"/>
</dbReference>
<dbReference type="STRING" id="1499966.U14_02882"/>
<dbReference type="InterPro" id="IPR000914">
    <property type="entry name" value="SBP_5_dom"/>
</dbReference>
<dbReference type="Proteomes" id="UP000030700">
    <property type="component" value="Unassembled WGS sequence"/>
</dbReference>
<dbReference type="PROSITE" id="PS01040">
    <property type="entry name" value="SBP_BACTERIAL_5"/>
    <property type="match status" value="1"/>
</dbReference>
<dbReference type="Gene3D" id="3.40.190.10">
    <property type="entry name" value="Periplasmic binding protein-like II"/>
    <property type="match status" value="1"/>
</dbReference>
<feature type="signal peptide" evidence="1">
    <location>
        <begin position="1"/>
        <end position="25"/>
    </location>
</feature>
<proteinExistence type="predicted"/>
<evidence type="ECO:0000259" key="2">
    <source>
        <dbReference type="Pfam" id="PF00496"/>
    </source>
</evidence>
<reference evidence="3" key="1">
    <citation type="journal article" date="2015" name="PeerJ">
        <title>First genomic representation of candidate bacterial phylum KSB3 points to enhanced environmental sensing as a trigger of wastewater bulking.</title>
        <authorList>
            <person name="Sekiguchi Y."/>
            <person name="Ohashi A."/>
            <person name="Parks D.H."/>
            <person name="Yamauchi T."/>
            <person name="Tyson G.W."/>
            <person name="Hugenholtz P."/>
        </authorList>
    </citation>
    <scope>NUCLEOTIDE SEQUENCE [LARGE SCALE GENOMIC DNA]</scope>
</reference>
<evidence type="ECO:0000313" key="3">
    <source>
        <dbReference type="EMBL" id="GAK51637.1"/>
    </source>
</evidence>
<dbReference type="EMBL" id="DF820457">
    <property type="protein sequence ID" value="GAK51637.1"/>
    <property type="molecule type" value="Genomic_DNA"/>
</dbReference>
<feature type="chain" id="PRO_5001755251" evidence="1">
    <location>
        <begin position="26"/>
        <end position="629"/>
    </location>
</feature>
<dbReference type="AlphaFoldDB" id="A0A081BMM1"/>
<sequence length="629" mass="72312">MIRKMYGLSIICAGLLFLGTANTHAAMQYKEAPQLADQVKAGTLPPVEQRLPEEPLVIQPIESVGQYGGTWHGAFTGIKDFHAYGRYVYDPMLRWPRDFKDPVQPGLAKAWEWSDDGKTLTLHLRKGLKWSDGQPFTTADITFWWNDIELNTNITPAPHAEWVIDGKPMELEVVDDSTIKLKFAAPNGLAEKVGLAFHGNQWPLGFERFGFFAPRHYLEQFHPTYNKELTDYKLFEEKAFDYNTERPVMTAWQIKEWGPGATRLVAKRNPYYWKVDPEGNQLPYIDEIELKLFEDSEALNLYAINGNIDFQFRRMSLSNYPVFKENEEKYGYHILPWPDAVPSKIAYYFNQSIADESLRKIFQEKKFRQAMSVAINRAEINEVSYLGLGALRGVYTVLPVSPYYEDGLENLYAEYNPELANKLLDEIGLKKGADGFRTKPDGSPLEITLEGMDWDKASTDEVQLVVSYWNAVGVKTIFKSMSRDIYWPRACANESQAMIWTESRAIDPMVDPIWVFPFDERSWTAPAYGTWYKTGGAKGIEPTDEFKQAMKWYDEYKMTVDSQKQIEIAKKLVKWEAEQCNVIGTVGLVPNVVVVKNNFKNVPAEFTTDWIYMAPGTLDPSHWYFDQKK</sequence>
<dbReference type="CDD" id="cd08500">
    <property type="entry name" value="PBP2_NikA_DppA_OppA_like_4"/>
    <property type="match status" value="1"/>
</dbReference>
<evidence type="ECO:0000313" key="4">
    <source>
        <dbReference type="Proteomes" id="UP000030700"/>
    </source>
</evidence>
<keyword evidence="4" id="KW-1185">Reference proteome</keyword>
<name>A0A081BMM1_9BACT</name>
<dbReference type="GO" id="GO:1904680">
    <property type="term" value="F:peptide transmembrane transporter activity"/>
    <property type="evidence" value="ECO:0007669"/>
    <property type="project" value="TreeGrafter"/>
</dbReference>
<dbReference type="InterPro" id="IPR039424">
    <property type="entry name" value="SBP_5"/>
</dbReference>
<organism evidence="3">
    <name type="scientific">Candidatus Moduliflexus flocculans</name>
    <dbReference type="NCBI Taxonomy" id="1499966"/>
    <lineage>
        <taxon>Bacteria</taxon>
        <taxon>Candidatus Moduliflexota</taxon>
        <taxon>Candidatus Moduliflexia</taxon>
        <taxon>Candidatus Moduliflexales</taxon>
        <taxon>Candidatus Moduliflexaceae</taxon>
    </lineage>
</organism>
<gene>
    <name evidence="3" type="ORF">U14_02882</name>
</gene>
<accession>A0A081BMM1</accession>
<feature type="domain" description="Solute-binding protein family 5" evidence="2">
    <location>
        <begin position="103"/>
        <end position="497"/>
    </location>
</feature>
<dbReference type="InterPro" id="IPR023765">
    <property type="entry name" value="SBP_5_CS"/>
</dbReference>
<protein>
    <submittedName>
        <fullName evidence="3">Oligopeptide ABC transporter, periplasmic oligopeptide-binding protein</fullName>
    </submittedName>
</protein>